<evidence type="ECO:0000313" key="6">
    <source>
        <dbReference type="Proteomes" id="UP000436655"/>
    </source>
</evidence>
<dbReference type="PANTHER" id="PTHR30146">
    <property type="entry name" value="LACI-RELATED TRANSCRIPTIONAL REPRESSOR"/>
    <property type="match status" value="1"/>
</dbReference>
<dbReference type="PROSITE" id="PS50932">
    <property type="entry name" value="HTH_LACI_2"/>
    <property type="match status" value="1"/>
</dbReference>
<evidence type="ECO:0000256" key="3">
    <source>
        <dbReference type="ARBA" id="ARBA00023163"/>
    </source>
</evidence>
<dbReference type="PANTHER" id="PTHR30146:SF105">
    <property type="entry name" value="CATABOLITE CONTROL PROTEIN B"/>
    <property type="match status" value="1"/>
</dbReference>
<evidence type="ECO:0000313" key="5">
    <source>
        <dbReference type="EMBL" id="MQS43877.1"/>
    </source>
</evidence>
<evidence type="ECO:0000256" key="2">
    <source>
        <dbReference type="ARBA" id="ARBA00023125"/>
    </source>
</evidence>
<sequence length="316" mass="36198">MTNIHDIAKMTGYSVSTVSRVLNHKNYVSDEVRAKVQAVIDEMDYVPNDVARDLSRGKTYSIGVVLPYTKHPYFTQILNGIMSEAFERDYRLVVLPSAYDKDKEAEFLEQLRRKAFDALIFTSHGLPLEKIAKYQKYGPIVCCQYPGNVDISAAYSERIDTYVKAFEWVRDHNFERIGILQNRDYHVSATSEMTIKAYQQVFNKMPESDLIVTDVTTYDDGHNAAKYYVKNELDPDYVFCNSDDIAVGFKDYYLENNLKVPEFMGQENQLSSKILNFSTIDHQFEKVGASSFDLAISGDRKQIPIESMLINRSGLV</sequence>
<dbReference type="InterPro" id="IPR001761">
    <property type="entry name" value="Peripla_BP/Lac1_sug-bd_dom"/>
</dbReference>
<dbReference type="GO" id="GO:0003677">
    <property type="term" value="F:DNA binding"/>
    <property type="evidence" value="ECO:0007669"/>
    <property type="project" value="UniProtKB-KW"/>
</dbReference>
<organism evidence="5 6">
    <name type="scientific">Companilactobacillus mishanensis</name>
    <dbReference type="NCBI Taxonomy" id="2486008"/>
    <lineage>
        <taxon>Bacteria</taxon>
        <taxon>Bacillati</taxon>
        <taxon>Bacillota</taxon>
        <taxon>Bacilli</taxon>
        <taxon>Lactobacillales</taxon>
        <taxon>Lactobacillaceae</taxon>
        <taxon>Companilactobacillus</taxon>
    </lineage>
</organism>
<dbReference type="Gene3D" id="1.10.260.40">
    <property type="entry name" value="lambda repressor-like DNA-binding domains"/>
    <property type="match status" value="1"/>
</dbReference>
<keyword evidence="2 5" id="KW-0238">DNA-binding</keyword>
<dbReference type="SUPFAM" id="SSF47413">
    <property type="entry name" value="lambda repressor-like DNA-binding domains"/>
    <property type="match status" value="1"/>
</dbReference>
<accession>A0ABW9P444</accession>
<feature type="domain" description="HTH lacI-type" evidence="4">
    <location>
        <begin position="2"/>
        <end position="56"/>
    </location>
</feature>
<dbReference type="SMART" id="SM00354">
    <property type="entry name" value="HTH_LACI"/>
    <property type="match status" value="1"/>
</dbReference>
<name>A0ABW9P444_9LACO</name>
<protein>
    <submittedName>
        <fullName evidence="5">LacI family DNA-binding transcriptional regulator</fullName>
    </submittedName>
</protein>
<keyword evidence="1" id="KW-0805">Transcription regulation</keyword>
<dbReference type="InterPro" id="IPR028082">
    <property type="entry name" value="Peripla_BP_I"/>
</dbReference>
<proteinExistence type="predicted"/>
<dbReference type="Pfam" id="PF00356">
    <property type="entry name" value="LacI"/>
    <property type="match status" value="1"/>
</dbReference>
<gene>
    <name evidence="5" type="ORF">FHL03_00090</name>
</gene>
<evidence type="ECO:0000256" key="1">
    <source>
        <dbReference type="ARBA" id="ARBA00023015"/>
    </source>
</evidence>
<reference evidence="5 6" key="1">
    <citation type="journal article" date="2019" name="Syst. Appl. Microbiol.">
        <title>Polyphasic characterization of two novel Lactobacillus spp. isolated from blown salami packages: Description of Lactobacillus halodurans sp. nov. and Lactobacillus salsicarnum sp. nov.</title>
        <authorList>
            <person name="Schuster J.A."/>
            <person name="Klingl A."/>
            <person name="Vogel R.F."/>
            <person name="Ehrmann M.A."/>
        </authorList>
    </citation>
    <scope>NUCLEOTIDE SEQUENCE [LARGE SCALE GENOMIC DNA]</scope>
    <source>
        <strain evidence="5 6">TMW 1.2098</strain>
    </source>
</reference>
<dbReference type="Gene3D" id="3.40.50.2300">
    <property type="match status" value="2"/>
</dbReference>
<dbReference type="InterPro" id="IPR010982">
    <property type="entry name" value="Lambda_DNA-bd_dom_sf"/>
</dbReference>
<dbReference type="CDD" id="cd01392">
    <property type="entry name" value="HTH_LacI"/>
    <property type="match status" value="1"/>
</dbReference>
<dbReference type="RefSeq" id="WP_125706317.1">
    <property type="nucleotide sequence ID" value="NZ_JBHTOO010000022.1"/>
</dbReference>
<dbReference type="InterPro" id="IPR000843">
    <property type="entry name" value="HTH_LacI"/>
</dbReference>
<dbReference type="EMBL" id="VDFN01000001">
    <property type="protein sequence ID" value="MQS43877.1"/>
    <property type="molecule type" value="Genomic_DNA"/>
</dbReference>
<keyword evidence="6" id="KW-1185">Reference proteome</keyword>
<dbReference type="SUPFAM" id="SSF53822">
    <property type="entry name" value="Periplasmic binding protein-like I"/>
    <property type="match status" value="1"/>
</dbReference>
<keyword evidence="3" id="KW-0804">Transcription</keyword>
<evidence type="ECO:0000259" key="4">
    <source>
        <dbReference type="PROSITE" id="PS50932"/>
    </source>
</evidence>
<dbReference type="Pfam" id="PF00532">
    <property type="entry name" value="Peripla_BP_1"/>
    <property type="match status" value="1"/>
</dbReference>
<dbReference type="Proteomes" id="UP000436655">
    <property type="component" value="Unassembled WGS sequence"/>
</dbReference>
<comment type="caution">
    <text evidence="5">The sequence shown here is derived from an EMBL/GenBank/DDBJ whole genome shotgun (WGS) entry which is preliminary data.</text>
</comment>
<dbReference type="CDD" id="cd06286">
    <property type="entry name" value="PBP1_CcpB-like"/>
    <property type="match status" value="1"/>
</dbReference>